<dbReference type="InterPro" id="IPR000847">
    <property type="entry name" value="LysR_HTH_N"/>
</dbReference>
<dbReference type="Pfam" id="PF00126">
    <property type="entry name" value="HTH_1"/>
    <property type="match status" value="1"/>
</dbReference>
<gene>
    <name evidence="6" type="ORF">KHU32_01630</name>
</gene>
<keyword evidence="7" id="KW-1185">Reference proteome</keyword>
<evidence type="ECO:0000256" key="3">
    <source>
        <dbReference type="ARBA" id="ARBA00023125"/>
    </source>
</evidence>
<evidence type="ECO:0000256" key="1">
    <source>
        <dbReference type="ARBA" id="ARBA00009437"/>
    </source>
</evidence>
<dbReference type="PROSITE" id="PS50931">
    <property type="entry name" value="HTH_LYSR"/>
    <property type="match status" value="1"/>
</dbReference>
<comment type="caution">
    <text evidence="6">The sequence shown here is derived from an EMBL/GenBank/DDBJ whole genome shotgun (WGS) entry which is preliminary data.</text>
</comment>
<evidence type="ECO:0000256" key="2">
    <source>
        <dbReference type="ARBA" id="ARBA00023015"/>
    </source>
</evidence>
<evidence type="ECO:0000313" key="7">
    <source>
        <dbReference type="Proteomes" id="UP000766336"/>
    </source>
</evidence>
<organism evidence="6 7">
    <name type="scientific">Roseococcus pinisoli</name>
    <dbReference type="NCBI Taxonomy" id="2835040"/>
    <lineage>
        <taxon>Bacteria</taxon>
        <taxon>Pseudomonadati</taxon>
        <taxon>Pseudomonadota</taxon>
        <taxon>Alphaproteobacteria</taxon>
        <taxon>Acetobacterales</taxon>
        <taxon>Roseomonadaceae</taxon>
        <taxon>Roseococcus</taxon>
    </lineage>
</organism>
<keyword evidence="2" id="KW-0805">Transcription regulation</keyword>
<dbReference type="PRINTS" id="PR00039">
    <property type="entry name" value="HTHLYSR"/>
</dbReference>
<dbReference type="SUPFAM" id="SSF53850">
    <property type="entry name" value="Periplasmic binding protein-like II"/>
    <property type="match status" value="1"/>
</dbReference>
<dbReference type="InterPro" id="IPR005119">
    <property type="entry name" value="LysR_subst-bd"/>
</dbReference>
<dbReference type="Proteomes" id="UP000766336">
    <property type="component" value="Unassembled WGS sequence"/>
</dbReference>
<keyword evidence="4" id="KW-0804">Transcription</keyword>
<name>A0ABS5Q811_9PROT</name>
<protein>
    <submittedName>
        <fullName evidence="6">LysR family transcriptional regulator</fullName>
    </submittedName>
</protein>
<dbReference type="Pfam" id="PF03466">
    <property type="entry name" value="LysR_substrate"/>
    <property type="match status" value="1"/>
</dbReference>
<dbReference type="SUPFAM" id="SSF46785">
    <property type="entry name" value="Winged helix' DNA-binding domain"/>
    <property type="match status" value="1"/>
</dbReference>
<feature type="domain" description="HTH lysR-type" evidence="5">
    <location>
        <begin position="16"/>
        <end position="73"/>
    </location>
</feature>
<keyword evidence="3" id="KW-0238">DNA-binding</keyword>
<proteinExistence type="inferred from homology"/>
<dbReference type="Gene3D" id="1.10.10.10">
    <property type="entry name" value="Winged helix-like DNA-binding domain superfamily/Winged helix DNA-binding domain"/>
    <property type="match status" value="1"/>
</dbReference>
<sequence>MLMVITNYVYQENGVLEPVLLRSFQAVAERRGFSAAAQQLGLRQSTVSGHVRKLEESCGRRLFLRDTHRVQLTPDGEAMLGFARSVLDADARARRHFTAGKLRGKLRFGASEDVLLQGLPGILRDFTRENPHVDLELTVGQSGALHARLEAGELDLLFAKRQEGDPRGRGVWKEPLVWIARPGFEPDPAEPLPLILLAPPSITRLRVLEAMERAGRAWRLVCSSSSQSGVDAAALAGLGVAPHAASLVPAGLVTLQGRGLPALGEVEFVVMGARRGPALALSALIEESADRLRRPAS</sequence>
<accession>A0ABS5Q811</accession>
<evidence type="ECO:0000313" key="6">
    <source>
        <dbReference type="EMBL" id="MBS7809619.1"/>
    </source>
</evidence>
<dbReference type="EMBL" id="JAHCDA010000001">
    <property type="protein sequence ID" value="MBS7809619.1"/>
    <property type="molecule type" value="Genomic_DNA"/>
</dbReference>
<dbReference type="InterPro" id="IPR036388">
    <property type="entry name" value="WH-like_DNA-bd_sf"/>
</dbReference>
<dbReference type="InterPro" id="IPR050176">
    <property type="entry name" value="LTTR"/>
</dbReference>
<evidence type="ECO:0000256" key="4">
    <source>
        <dbReference type="ARBA" id="ARBA00023163"/>
    </source>
</evidence>
<reference evidence="6 7" key="1">
    <citation type="submission" date="2021-05" db="EMBL/GenBank/DDBJ databases">
        <title>Roseococcus sp. XZZS9, whole genome shotgun sequencing project.</title>
        <authorList>
            <person name="Zhao G."/>
            <person name="Shen L."/>
        </authorList>
    </citation>
    <scope>NUCLEOTIDE SEQUENCE [LARGE SCALE GENOMIC DNA]</scope>
    <source>
        <strain evidence="6 7">XZZS9</strain>
    </source>
</reference>
<dbReference type="PANTHER" id="PTHR30579">
    <property type="entry name" value="TRANSCRIPTIONAL REGULATOR"/>
    <property type="match status" value="1"/>
</dbReference>
<comment type="similarity">
    <text evidence="1">Belongs to the LysR transcriptional regulatory family.</text>
</comment>
<evidence type="ECO:0000259" key="5">
    <source>
        <dbReference type="PROSITE" id="PS50931"/>
    </source>
</evidence>
<dbReference type="InterPro" id="IPR036390">
    <property type="entry name" value="WH_DNA-bd_sf"/>
</dbReference>
<dbReference type="PANTHER" id="PTHR30579:SF7">
    <property type="entry name" value="HTH-TYPE TRANSCRIPTIONAL REGULATOR LRHA-RELATED"/>
    <property type="match status" value="1"/>
</dbReference>
<dbReference type="Gene3D" id="3.40.190.10">
    <property type="entry name" value="Periplasmic binding protein-like II"/>
    <property type="match status" value="2"/>
</dbReference>